<keyword evidence="4" id="KW-0442">Lipid degradation</keyword>
<dbReference type="EMBL" id="BLKM01000391">
    <property type="protein sequence ID" value="GFG32955.1"/>
    <property type="molecule type" value="Genomic_DNA"/>
</dbReference>
<gene>
    <name evidence="8" type="ORF">Cfor_05513</name>
</gene>
<evidence type="ECO:0000313" key="9">
    <source>
        <dbReference type="Proteomes" id="UP000502823"/>
    </source>
</evidence>
<keyword evidence="9" id="KW-1185">Reference proteome</keyword>
<evidence type="ECO:0000256" key="2">
    <source>
        <dbReference type="ARBA" id="ARBA00022729"/>
    </source>
</evidence>
<evidence type="ECO:0000256" key="4">
    <source>
        <dbReference type="ARBA" id="ARBA00022963"/>
    </source>
</evidence>
<dbReference type="InParanoid" id="A0A6L2PR49"/>
<keyword evidence="6" id="KW-0325">Glycoprotein</keyword>
<dbReference type="Pfam" id="PF04083">
    <property type="entry name" value="Abhydro_lipase"/>
    <property type="match status" value="3"/>
</dbReference>
<dbReference type="SUPFAM" id="SSF53474">
    <property type="entry name" value="alpha/beta-Hydrolases"/>
    <property type="match status" value="3"/>
</dbReference>
<accession>A0A6L2PR49</accession>
<comment type="caution">
    <text evidence="8">The sequence shown here is derived from an EMBL/GenBank/DDBJ whole genome shotgun (WGS) entry which is preliminary data.</text>
</comment>
<evidence type="ECO:0000256" key="3">
    <source>
        <dbReference type="ARBA" id="ARBA00022801"/>
    </source>
</evidence>
<dbReference type="FunFam" id="3.40.50.1820:FF:000021">
    <property type="entry name" value="Lipase"/>
    <property type="match status" value="2"/>
</dbReference>
<proteinExistence type="inferred from homology"/>
<dbReference type="GO" id="GO:0016787">
    <property type="term" value="F:hydrolase activity"/>
    <property type="evidence" value="ECO:0007669"/>
    <property type="project" value="UniProtKB-KW"/>
</dbReference>
<organism evidence="8 9">
    <name type="scientific">Coptotermes formosanus</name>
    <name type="common">Formosan subterranean termite</name>
    <dbReference type="NCBI Taxonomy" id="36987"/>
    <lineage>
        <taxon>Eukaryota</taxon>
        <taxon>Metazoa</taxon>
        <taxon>Ecdysozoa</taxon>
        <taxon>Arthropoda</taxon>
        <taxon>Hexapoda</taxon>
        <taxon>Insecta</taxon>
        <taxon>Pterygota</taxon>
        <taxon>Neoptera</taxon>
        <taxon>Polyneoptera</taxon>
        <taxon>Dictyoptera</taxon>
        <taxon>Blattodea</taxon>
        <taxon>Blattoidea</taxon>
        <taxon>Termitoidae</taxon>
        <taxon>Rhinotermitidae</taxon>
        <taxon>Coptotermes</taxon>
    </lineage>
</organism>
<feature type="domain" description="Partial AB-hydrolase lipase" evidence="7">
    <location>
        <begin position="910"/>
        <end position="969"/>
    </location>
</feature>
<dbReference type="PANTHER" id="PTHR11005">
    <property type="entry name" value="LYSOSOMAL ACID LIPASE-RELATED"/>
    <property type="match status" value="1"/>
</dbReference>
<evidence type="ECO:0000256" key="5">
    <source>
        <dbReference type="ARBA" id="ARBA00023098"/>
    </source>
</evidence>
<dbReference type="Gene3D" id="3.40.50.1820">
    <property type="entry name" value="alpha/beta hydrolase"/>
    <property type="match status" value="3"/>
</dbReference>
<protein>
    <recommendedName>
        <fullName evidence="7">Partial AB-hydrolase lipase domain-containing protein</fullName>
    </recommendedName>
</protein>
<dbReference type="InterPro" id="IPR006693">
    <property type="entry name" value="AB_hydrolase_lipase"/>
</dbReference>
<comment type="similarity">
    <text evidence="1">Belongs to the AB hydrolase superfamily. Lipase family.</text>
</comment>
<dbReference type="OrthoDB" id="9974421at2759"/>
<dbReference type="InterPro" id="IPR029058">
    <property type="entry name" value="AB_hydrolase_fold"/>
</dbReference>
<feature type="domain" description="Partial AB-hydrolase lipase" evidence="7">
    <location>
        <begin position="474"/>
        <end position="532"/>
    </location>
</feature>
<keyword evidence="3" id="KW-0378">Hydrolase</keyword>
<feature type="domain" description="Partial AB-hydrolase lipase" evidence="7">
    <location>
        <begin position="55"/>
        <end position="112"/>
    </location>
</feature>
<dbReference type="Proteomes" id="UP000502823">
    <property type="component" value="Unassembled WGS sequence"/>
</dbReference>
<evidence type="ECO:0000256" key="6">
    <source>
        <dbReference type="ARBA" id="ARBA00023180"/>
    </source>
</evidence>
<name>A0A6L2PR49_COPFO</name>
<evidence type="ECO:0000259" key="7">
    <source>
        <dbReference type="Pfam" id="PF04083"/>
    </source>
</evidence>
<evidence type="ECO:0000313" key="8">
    <source>
        <dbReference type="EMBL" id="GFG32955.1"/>
    </source>
</evidence>
<evidence type="ECO:0000256" key="1">
    <source>
        <dbReference type="ARBA" id="ARBA00010701"/>
    </source>
</evidence>
<keyword evidence="5" id="KW-0443">Lipid metabolism</keyword>
<dbReference type="GO" id="GO:0016042">
    <property type="term" value="P:lipid catabolic process"/>
    <property type="evidence" value="ECO:0007669"/>
    <property type="project" value="UniProtKB-KW"/>
</dbReference>
<keyword evidence="2" id="KW-0732">Signal</keyword>
<reference evidence="9" key="1">
    <citation type="submission" date="2020-01" db="EMBL/GenBank/DDBJ databases">
        <title>Draft genome sequence of the Termite Coptotermes fromosanus.</title>
        <authorList>
            <person name="Itakura S."/>
            <person name="Yosikawa Y."/>
            <person name="Umezawa K."/>
        </authorList>
    </citation>
    <scope>NUCLEOTIDE SEQUENCE [LARGE SCALE GENOMIC DNA]</scope>
</reference>
<sequence length="1327" mass="148704">MGLRVRALLVRLTKRVLTFNSVSESCRRILGSGFCESEGFTRFNFQIYQLLYQPQFILKYGYPAETHNVTTTDGYILTLHRIPYSPKSPVAPNKPAAFVQHGLLGSSADWIILGPNKSLGYLLADAGYDVWMGNVRGNTYSKKHSTLSTDSYEYWDFSWHEIGMYDLPAMTDYVLSRTGQQGLYYVGFSMGATMFFVFTSTKPEYNEKIHLMIALAPSTYMANSTTPINKSNVFTESMLQILRSMKIKEFLARSTVVNFLANKVCSHKHAREVCSQILFLLCGYDAKQLNESLLPVILSHLPAGTSWKSFMHYFQEMIAAPGKFRQFDHRGLNMAKYNQPTPPEYNLKAVTTPVRIFYGKNDPFSYPTWEEEQEEEEEDSTNVGAQKGLILKTALYAPLTDIMQVGTPHLYLLLLVGTFRFRDGTCALSLFSENATISAAYNVIESVLESVNLTHLIPGLLIKSDNPDQFLSTPELIVKYGYPAETHNVTTADGYILTLHRIPYSPKSPAATNKPVVFLQHGILASSADWIILGPENSLGYLLADAGYDVWLGNARGNTYSKNHVSLSPSNSKFWDFSWNEMGIYDLPAVIDYVLGQTSQKDLYYVGHSMGTTMFFVLTSSLPQYNAKIRLMTALAPIAYMAFSPSPIARLTSANPLTQPLTTMLGIHEFLPSTDLTSIVLGFVCSDKSIIQQVCSTTLFALCGFNPQELNTTMLPVLLSHSPAGASAKSFLHYSQSLNSGSFRRWDYGFVMNLYYYGHLSPPEYNLSAITAPVRLMYSDNDWFGDPLDVQKLNQTLGNSVGEYRIPQASFNHLDFLWAIHVKSLVNDEELQVCLPHILQNSINSCSAVPHKSPNISAANHAHVLMSMCISAFSASSASDDTADYPEETHKVRSAEGYILTIHRIPYRPKLITQHGYPAEAHTVTTADGYILTMHRIPYSPASNTTETPRPVVFLQHGLLSSSVDWVIMGPGKGLAYLLSDAGYDVWMGNARGNVYSSRHETLSNSSSKFWAFSWHEMGVYDLPAVIDYILHQTAQKNLYYVGHSMGSTMFYVLMSIKPEYNAKITHMVALAPVAFLRNAKSLFALATKFVPKGLLTELLYNRPFFPHTKYVNGPLRKLCKTGAITQGLCTNILFQIGGFNSNQINQRSTVASLFLYGAVSGHKDTCHILNEKTGVIDTTSKWALNNYNASFKLHTHTCPVSFHSSMNLISRKYLVVGLFSQYDYGFIKNVFKYGNNKPPEYNLAAITSPVSLIVGPNDWLATPEDAGLLYKSLPYPIKYYTVEHSDFNHFDFLWAIDVRTLVNEKVLHLLKYNVDMTLENNMIINY</sequence>